<proteinExistence type="predicted"/>
<comment type="caution">
    <text evidence="2">The sequence shown here is derived from an EMBL/GenBank/DDBJ whole genome shotgun (WGS) entry which is preliminary data.</text>
</comment>
<dbReference type="Proteomes" id="UP000265515">
    <property type="component" value="Unassembled WGS sequence"/>
</dbReference>
<keyword evidence="3" id="KW-1185">Reference proteome</keyword>
<reference evidence="2 3" key="1">
    <citation type="journal article" date="2018" name="Cell">
        <title>The Chara Genome: Secondary Complexity and Implications for Plant Terrestrialization.</title>
        <authorList>
            <person name="Nishiyama T."/>
            <person name="Sakayama H."/>
            <person name="Vries J.D."/>
            <person name="Buschmann H."/>
            <person name="Saint-Marcoux D."/>
            <person name="Ullrich K.K."/>
            <person name="Haas F.B."/>
            <person name="Vanderstraeten L."/>
            <person name="Becker D."/>
            <person name="Lang D."/>
            <person name="Vosolsobe S."/>
            <person name="Rombauts S."/>
            <person name="Wilhelmsson P.K.I."/>
            <person name="Janitza P."/>
            <person name="Kern R."/>
            <person name="Heyl A."/>
            <person name="Rumpler F."/>
            <person name="Villalobos L.I.A.C."/>
            <person name="Clay J.M."/>
            <person name="Skokan R."/>
            <person name="Toyoda A."/>
            <person name="Suzuki Y."/>
            <person name="Kagoshima H."/>
            <person name="Schijlen E."/>
            <person name="Tajeshwar N."/>
            <person name="Catarino B."/>
            <person name="Hetherington A.J."/>
            <person name="Saltykova A."/>
            <person name="Bonnot C."/>
            <person name="Breuninger H."/>
            <person name="Symeonidi A."/>
            <person name="Radhakrishnan G.V."/>
            <person name="Van Nieuwerburgh F."/>
            <person name="Deforce D."/>
            <person name="Chang C."/>
            <person name="Karol K.G."/>
            <person name="Hedrich R."/>
            <person name="Ulvskov P."/>
            <person name="Glockner G."/>
            <person name="Delwiche C.F."/>
            <person name="Petrasek J."/>
            <person name="Van de Peer Y."/>
            <person name="Friml J."/>
            <person name="Beilby M."/>
            <person name="Dolan L."/>
            <person name="Kohara Y."/>
            <person name="Sugano S."/>
            <person name="Fujiyama A."/>
            <person name="Delaux P.-M."/>
            <person name="Quint M."/>
            <person name="TheiBen G."/>
            <person name="Hagemann M."/>
            <person name="Harholt J."/>
            <person name="Dunand C."/>
            <person name="Zachgo S."/>
            <person name="Langdale J."/>
            <person name="Maumus F."/>
            <person name="Straeten D.V.D."/>
            <person name="Gould S.B."/>
            <person name="Rensing S.A."/>
        </authorList>
    </citation>
    <scope>NUCLEOTIDE SEQUENCE [LARGE SCALE GENOMIC DNA]</scope>
    <source>
        <strain evidence="2 3">S276</strain>
    </source>
</reference>
<name>A0A388MG06_CHABU</name>
<evidence type="ECO:0000256" key="1">
    <source>
        <dbReference type="SAM" id="MobiDB-lite"/>
    </source>
</evidence>
<evidence type="ECO:0000313" key="2">
    <source>
        <dbReference type="EMBL" id="GBG93508.1"/>
    </source>
</evidence>
<evidence type="ECO:0000313" key="3">
    <source>
        <dbReference type="Proteomes" id="UP000265515"/>
    </source>
</evidence>
<organism evidence="2 3">
    <name type="scientific">Chara braunii</name>
    <name type="common">Braun's stonewort</name>
    <dbReference type="NCBI Taxonomy" id="69332"/>
    <lineage>
        <taxon>Eukaryota</taxon>
        <taxon>Viridiplantae</taxon>
        <taxon>Streptophyta</taxon>
        <taxon>Charophyceae</taxon>
        <taxon>Charales</taxon>
        <taxon>Characeae</taxon>
        <taxon>Chara</taxon>
    </lineage>
</organism>
<gene>
    <name evidence="2" type="ORF">CBR_g72433</name>
</gene>
<accession>A0A388MG06</accession>
<protein>
    <submittedName>
        <fullName evidence="2">Uncharacterized protein</fullName>
    </submittedName>
</protein>
<sequence length="175" mass="18956">MEGSILQSEVKASNRRLKQRGGAMKVKVVGDSTLSCDAEDIARAFAQLSPGNPAATLKKVPPERSPALSAGGFTPLSPRQSISRAPMTAVQQLYELCQMTFDGRTVPSASGIEIVRQFLNTMKPSDVGLDNFGLSEDLRGYVQPSSGKKGRRFPSGPKFSPPITYLHVYECPYFS</sequence>
<dbReference type="OrthoDB" id="271433at2759"/>
<feature type="non-terminal residue" evidence="2">
    <location>
        <position position="175"/>
    </location>
</feature>
<dbReference type="STRING" id="69332.A0A388MG06"/>
<dbReference type="Gramene" id="GBG93508">
    <property type="protein sequence ID" value="GBG93508"/>
    <property type="gene ID" value="CBR_g72433"/>
</dbReference>
<dbReference type="EMBL" id="BFEA01002082">
    <property type="protein sequence ID" value="GBG93508.1"/>
    <property type="molecule type" value="Genomic_DNA"/>
</dbReference>
<dbReference type="AlphaFoldDB" id="A0A388MG06"/>
<feature type="region of interest" description="Disordered" evidence="1">
    <location>
        <begin position="56"/>
        <end position="80"/>
    </location>
</feature>